<feature type="region of interest" description="Disordered" evidence="1">
    <location>
        <begin position="1"/>
        <end position="24"/>
    </location>
</feature>
<proteinExistence type="predicted"/>
<comment type="caution">
    <text evidence="2">The sequence shown here is derived from an EMBL/GenBank/DDBJ whole genome shotgun (WGS) entry which is preliminary data.</text>
</comment>
<sequence>MASWLLPTSRRTKTSKESCAAQQKTRVLSGEREARKGSICFILSSFKGHQNVTMTLRITRAVNMMSAAHRSVQRGKTSATNVAKDEYAPHMVMVATVAVTGFVGGCKVGRYYVDQTEG</sequence>
<name>A0A9N8DJE2_9STRA</name>
<gene>
    <name evidence="2" type="ORF">SEMRO_190_G081891.1</name>
</gene>
<keyword evidence="3" id="KW-1185">Reference proteome</keyword>
<evidence type="ECO:0000313" key="2">
    <source>
        <dbReference type="EMBL" id="CAB9504242.1"/>
    </source>
</evidence>
<dbReference type="EMBL" id="CAICTM010000189">
    <property type="protein sequence ID" value="CAB9504242.1"/>
    <property type="molecule type" value="Genomic_DNA"/>
</dbReference>
<reference evidence="2" key="1">
    <citation type="submission" date="2020-06" db="EMBL/GenBank/DDBJ databases">
        <authorList>
            <consortium name="Plant Systems Biology data submission"/>
        </authorList>
    </citation>
    <scope>NUCLEOTIDE SEQUENCE</scope>
    <source>
        <strain evidence="2">D6</strain>
    </source>
</reference>
<protein>
    <submittedName>
        <fullName evidence="2">Uncharacterized protein</fullName>
    </submittedName>
</protein>
<organism evidence="2 3">
    <name type="scientific">Seminavis robusta</name>
    <dbReference type="NCBI Taxonomy" id="568900"/>
    <lineage>
        <taxon>Eukaryota</taxon>
        <taxon>Sar</taxon>
        <taxon>Stramenopiles</taxon>
        <taxon>Ochrophyta</taxon>
        <taxon>Bacillariophyta</taxon>
        <taxon>Bacillariophyceae</taxon>
        <taxon>Bacillariophycidae</taxon>
        <taxon>Naviculales</taxon>
        <taxon>Naviculaceae</taxon>
        <taxon>Seminavis</taxon>
    </lineage>
</organism>
<evidence type="ECO:0000256" key="1">
    <source>
        <dbReference type="SAM" id="MobiDB-lite"/>
    </source>
</evidence>
<dbReference type="Proteomes" id="UP001153069">
    <property type="component" value="Unassembled WGS sequence"/>
</dbReference>
<evidence type="ECO:0000313" key="3">
    <source>
        <dbReference type="Proteomes" id="UP001153069"/>
    </source>
</evidence>
<accession>A0A9N8DJE2</accession>
<dbReference type="AlphaFoldDB" id="A0A9N8DJE2"/>